<dbReference type="PROSITE" id="PS50052">
    <property type="entry name" value="GUANYLATE_KINASE_2"/>
    <property type="match status" value="1"/>
</dbReference>
<dbReference type="PANTHER" id="PTHR13865:SF28">
    <property type="entry name" value="POLYCHAETOID, ISOFORM O"/>
    <property type="match status" value="1"/>
</dbReference>
<dbReference type="SUPFAM" id="SSF52540">
    <property type="entry name" value="P-loop containing nucleoside triphosphate hydrolases"/>
    <property type="match status" value="1"/>
</dbReference>
<dbReference type="Proteomes" id="UP000711488">
    <property type="component" value="Unassembled WGS sequence"/>
</dbReference>
<accession>A0A6A0HGN8</accession>
<comment type="caution">
    <text evidence="3">The sequence shown here is derived from an EMBL/GenBank/DDBJ whole genome shotgun (WGS) entry which is preliminary data.</text>
</comment>
<feature type="region of interest" description="Disordered" evidence="1">
    <location>
        <begin position="61"/>
        <end position="86"/>
    </location>
</feature>
<name>A0A6A0HGN8_HYAAZ</name>
<sequence>MFLGGANRPQQPRDAARHHPEQGAGRGARHGAVQRSQEGTDAVRVSQRLLQAQTQLATLQELRKTDGARRTTGRTSCSASPCPSSLHTSACRCSTLASCAPLCSSDRSPTSPGPNFSPITPTNSQVLLDSNGEKQQASIIRLSAIREIVERNKHAVLDITPSAVDRLNYAQFYPIVVYLRVESKQAVKEMRAGYPKGRQSSKKLFEQSLKVERLWGHVFTSTLTLTQPDTWPRKLAQAIAQHQAQPVWMAQSKVRQD</sequence>
<dbReference type="Gene3D" id="3.40.50.300">
    <property type="entry name" value="P-loop containing nucleotide triphosphate hydrolases"/>
    <property type="match status" value="1"/>
</dbReference>
<gene>
    <name evidence="3" type="ORF">HAZT_HAZT010569</name>
</gene>
<dbReference type="GO" id="GO:0005886">
    <property type="term" value="C:plasma membrane"/>
    <property type="evidence" value="ECO:0007669"/>
    <property type="project" value="TreeGrafter"/>
</dbReference>
<dbReference type="GO" id="GO:0005923">
    <property type="term" value="C:bicellular tight junction"/>
    <property type="evidence" value="ECO:0007669"/>
    <property type="project" value="TreeGrafter"/>
</dbReference>
<evidence type="ECO:0000256" key="1">
    <source>
        <dbReference type="SAM" id="MobiDB-lite"/>
    </source>
</evidence>
<dbReference type="InterPro" id="IPR027417">
    <property type="entry name" value="P-loop_NTPase"/>
</dbReference>
<reference evidence="3" key="2">
    <citation type="journal article" date="2018" name="Environ. Sci. Technol.">
        <title>The Toxicogenome of Hyalella azteca: A Model for Sediment Ecotoxicology and Evolutionary Toxicology.</title>
        <authorList>
            <person name="Poynton H.C."/>
            <person name="Hasenbein S."/>
            <person name="Benoit J.B."/>
            <person name="Sepulveda M.S."/>
            <person name="Poelchau M.F."/>
            <person name="Hughes D.S.T."/>
            <person name="Murali S.C."/>
            <person name="Chen S."/>
            <person name="Glastad K.M."/>
            <person name="Goodisman M.A.D."/>
            <person name="Werren J.H."/>
            <person name="Vineis J.H."/>
            <person name="Bowen J.L."/>
            <person name="Friedrich M."/>
            <person name="Jones J."/>
            <person name="Robertson H.M."/>
            <person name="Feyereisen R."/>
            <person name="Mechler-Hickson A."/>
            <person name="Mathers N."/>
            <person name="Lee C.E."/>
            <person name="Colbourne J.K."/>
            <person name="Biales A."/>
            <person name="Johnston J.S."/>
            <person name="Wellborn G.A."/>
            <person name="Rosendale A.J."/>
            <person name="Cridge A.G."/>
            <person name="Munoz-Torres M.C."/>
            <person name="Bain P.A."/>
            <person name="Manny A.R."/>
            <person name="Major K.M."/>
            <person name="Lambert F.N."/>
            <person name="Vulpe C.D."/>
            <person name="Tuck P."/>
            <person name="Blalock B.J."/>
            <person name="Lin Y.Y."/>
            <person name="Smith M.E."/>
            <person name="Ochoa-Acuna H."/>
            <person name="Chen M.M."/>
            <person name="Childers C.P."/>
            <person name="Qu J."/>
            <person name="Dugan S."/>
            <person name="Lee S.L."/>
            <person name="Chao H."/>
            <person name="Dinh H."/>
            <person name="Han Y."/>
            <person name="Doddapaneni H."/>
            <person name="Worley K.C."/>
            <person name="Muzny D.M."/>
            <person name="Gibbs R.A."/>
            <person name="Richards S."/>
        </authorList>
    </citation>
    <scope>NUCLEOTIDE SEQUENCE</scope>
    <source>
        <strain evidence="3">HAZT.00-mixed</strain>
        <tissue evidence="3">Whole organism</tissue>
    </source>
</reference>
<dbReference type="PANTHER" id="PTHR13865">
    <property type="entry name" value="TIGHT JUNCTION PROTEIN"/>
    <property type="match status" value="1"/>
</dbReference>
<dbReference type="GO" id="GO:0098609">
    <property type="term" value="P:cell-cell adhesion"/>
    <property type="evidence" value="ECO:0007669"/>
    <property type="project" value="TreeGrafter"/>
</dbReference>
<reference evidence="3" key="3">
    <citation type="submission" date="2019-06" db="EMBL/GenBank/DDBJ databases">
        <authorList>
            <person name="Poynton C."/>
            <person name="Hasenbein S."/>
            <person name="Benoit J.B."/>
            <person name="Sepulveda M.S."/>
            <person name="Poelchau M.F."/>
            <person name="Murali S.C."/>
            <person name="Chen S."/>
            <person name="Glastad K.M."/>
            <person name="Werren J.H."/>
            <person name="Vineis J.H."/>
            <person name="Bowen J.L."/>
            <person name="Friedrich M."/>
            <person name="Jones J."/>
            <person name="Robertson H.M."/>
            <person name="Feyereisen R."/>
            <person name="Mechler-Hickson A."/>
            <person name="Mathers N."/>
            <person name="Lee C.E."/>
            <person name="Colbourne J.K."/>
            <person name="Biales A."/>
            <person name="Johnston J.S."/>
            <person name="Wellborn G.A."/>
            <person name="Rosendale A.J."/>
            <person name="Cridge A.G."/>
            <person name="Munoz-Torres M.C."/>
            <person name="Bain P.A."/>
            <person name="Manny A.R."/>
            <person name="Major K.M."/>
            <person name="Lambert F.N."/>
            <person name="Vulpe C.D."/>
            <person name="Tuck P."/>
            <person name="Blalock B.J."/>
            <person name="Lin Y.-Y."/>
            <person name="Smith M.E."/>
            <person name="Ochoa-Acuna H."/>
            <person name="Chen M.-J.M."/>
            <person name="Childers C.P."/>
            <person name="Qu J."/>
            <person name="Dugan S."/>
            <person name="Lee S.L."/>
            <person name="Chao H."/>
            <person name="Dinh H."/>
            <person name="Han Y."/>
            <person name="Doddapaneni H."/>
            <person name="Worley K.C."/>
            <person name="Muzny D.M."/>
            <person name="Gibbs R.A."/>
            <person name="Richards S."/>
        </authorList>
    </citation>
    <scope>NUCLEOTIDE SEQUENCE</scope>
    <source>
        <strain evidence="3">HAZT.00-mixed</strain>
        <tissue evidence="3">Whole organism</tissue>
    </source>
</reference>
<proteinExistence type="predicted"/>
<dbReference type="EMBL" id="JQDR03001361">
    <property type="protein sequence ID" value="KAA0203557.1"/>
    <property type="molecule type" value="Genomic_DNA"/>
</dbReference>
<evidence type="ECO:0000313" key="3">
    <source>
        <dbReference type="EMBL" id="KAA0203557.1"/>
    </source>
</evidence>
<protein>
    <recommendedName>
        <fullName evidence="2">Guanylate kinase-like domain-containing protein</fullName>
    </recommendedName>
</protein>
<dbReference type="GO" id="GO:0045216">
    <property type="term" value="P:cell-cell junction organization"/>
    <property type="evidence" value="ECO:0007669"/>
    <property type="project" value="TreeGrafter"/>
</dbReference>
<feature type="compositionally biased region" description="Polar residues" evidence="1">
    <location>
        <begin position="73"/>
        <end position="86"/>
    </location>
</feature>
<evidence type="ECO:0000259" key="2">
    <source>
        <dbReference type="PROSITE" id="PS50052"/>
    </source>
</evidence>
<organism evidence="3">
    <name type="scientific">Hyalella azteca</name>
    <name type="common">Amphipod</name>
    <dbReference type="NCBI Taxonomy" id="294128"/>
    <lineage>
        <taxon>Eukaryota</taxon>
        <taxon>Metazoa</taxon>
        <taxon>Ecdysozoa</taxon>
        <taxon>Arthropoda</taxon>
        <taxon>Crustacea</taxon>
        <taxon>Multicrustacea</taxon>
        <taxon>Malacostraca</taxon>
        <taxon>Eumalacostraca</taxon>
        <taxon>Peracarida</taxon>
        <taxon>Amphipoda</taxon>
        <taxon>Senticaudata</taxon>
        <taxon>Talitrida</taxon>
        <taxon>Talitroidea</taxon>
        <taxon>Hyalellidae</taxon>
        <taxon>Hyalella</taxon>
    </lineage>
</organism>
<reference evidence="3" key="1">
    <citation type="submission" date="2014-08" db="EMBL/GenBank/DDBJ databases">
        <authorList>
            <person name="Murali S."/>
            <person name="Richards S."/>
            <person name="Bandaranaike D."/>
            <person name="Bellair M."/>
            <person name="Blankenburg K."/>
            <person name="Chao H."/>
            <person name="Dinh H."/>
            <person name="Doddapaneni H."/>
            <person name="Dugan-Rocha S."/>
            <person name="Elkadiri S."/>
            <person name="Gnanaolivu R."/>
            <person name="Hughes D."/>
            <person name="Lee S."/>
            <person name="Li M."/>
            <person name="Ming W."/>
            <person name="Munidasa M."/>
            <person name="Muniz J."/>
            <person name="Nguyen L."/>
            <person name="Osuji N."/>
            <person name="Pu L.-L."/>
            <person name="Puazo M."/>
            <person name="Skinner E."/>
            <person name="Qu C."/>
            <person name="Quiroz J."/>
            <person name="Raj R."/>
            <person name="Weissenberger G."/>
            <person name="Xin Y."/>
            <person name="Zou X."/>
            <person name="Han Y."/>
            <person name="Worley K."/>
            <person name="Muzny D."/>
            <person name="Gibbs R."/>
        </authorList>
    </citation>
    <scope>NUCLEOTIDE SEQUENCE</scope>
    <source>
        <strain evidence="3">HAZT.00-mixed</strain>
        <tissue evidence="3">Whole organism</tissue>
    </source>
</reference>
<dbReference type="AlphaFoldDB" id="A0A6A0HGN8"/>
<feature type="domain" description="Guanylate kinase-like" evidence="2">
    <location>
        <begin position="141"/>
        <end position="240"/>
    </location>
</feature>
<dbReference type="InterPro" id="IPR008145">
    <property type="entry name" value="GK/Ca_channel_bsu"/>
</dbReference>
<dbReference type="SMART" id="SM00072">
    <property type="entry name" value="GuKc"/>
    <property type="match status" value="1"/>
</dbReference>
<feature type="region of interest" description="Disordered" evidence="1">
    <location>
        <begin position="1"/>
        <end position="42"/>
    </location>
</feature>
<dbReference type="Pfam" id="PF00625">
    <property type="entry name" value="Guanylate_kin"/>
    <property type="match status" value="1"/>
</dbReference>
<dbReference type="GO" id="GO:0050839">
    <property type="term" value="F:cell adhesion molecule binding"/>
    <property type="evidence" value="ECO:0007669"/>
    <property type="project" value="TreeGrafter"/>
</dbReference>
<dbReference type="GO" id="GO:0150105">
    <property type="term" value="P:protein localization to cell-cell junction"/>
    <property type="evidence" value="ECO:0007669"/>
    <property type="project" value="TreeGrafter"/>
</dbReference>
<dbReference type="InterPro" id="IPR008144">
    <property type="entry name" value="Guanylate_kin-like_dom"/>
</dbReference>